<evidence type="ECO:0000313" key="4">
    <source>
        <dbReference type="Proteomes" id="UP001595692"/>
    </source>
</evidence>
<dbReference type="InterPro" id="IPR032466">
    <property type="entry name" value="Metal_Hydrolase"/>
</dbReference>
<dbReference type="Proteomes" id="UP001595692">
    <property type="component" value="Unassembled WGS sequence"/>
</dbReference>
<protein>
    <submittedName>
        <fullName evidence="3">TatD family hydrolase</fullName>
        <ecNumber evidence="3">3.1.-.-</ecNumber>
    </submittedName>
</protein>
<keyword evidence="2 3" id="KW-0378">Hydrolase</keyword>
<evidence type="ECO:0000313" key="3">
    <source>
        <dbReference type="EMBL" id="MFC3911901.1"/>
    </source>
</evidence>
<dbReference type="RefSeq" id="WP_377149707.1">
    <property type="nucleotide sequence ID" value="NZ_JBHSAF010000001.1"/>
</dbReference>
<sequence length="271" mass="29480">MLTDTHVHLDLQEYAADLSAVLMASRAAGVGRWIVPAVSASAWPWLTRLHLQHPGLFYALGLHPWFLAEESDASLQQLADWLERLPPGLVAIGECGLDSKVTVAMDLQWHYLQAQVALACQHRLPLILHSRGGHEPLLGLLRRVRPPAGGVLHAFSGSLQQAEQFIELGFALGIGGVITYPRAQKTRRAVAALPAQWLILETDGPTMPLAGYQGQRNTPERVVNVLAELGALRGEEPQHLAEQIACNVLRLFPRLSHASDPQGSPVPHLAG</sequence>
<comment type="similarity">
    <text evidence="1">Belongs to the metallo-dependent hydrolases superfamily. TatD-type hydrolase family.</text>
</comment>
<evidence type="ECO:0000256" key="2">
    <source>
        <dbReference type="ARBA" id="ARBA00022801"/>
    </source>
</evidence>
<dbReference type="PANTHER" id="PTHR46124">
    <property type="entry name" value="D-AMINOACYL-TRNA DEACYLASE"/>
    <property type="match status" value="1"/>
</dbReference>
<gene>
    <name evidence="3" type="ORF">ACFOSS_00270</name>
</gene>
<dbReference type="CDD" id="cd01310">
    <property type="entry name" value="TatD_DNAse"/>
    <property type="match status" value="1"/>
</dbReference>
<dbReference type="PANTHER" id="PTHR46124:SF3">
    <property type="entry name" value="HYDROLASE"/>
    <property type="match status" value="1"/>
</dbReference>
<evidence type="ECO:0000256" key="1">
    <source>
        <dbReference type="ARBA" id="ARBA00009275"/>
    </source>
</evidence>
<dbReference type="InterPro" id="IPR001130">
    <property type="entry name" value="TatD-like"/>
</dbReference>
<dbReference type="GO" id="GO:0016787">
    <property type="term" value="F:hydrolase activity"/>
    <property type="evidence" value="ECO:0007669"/>
    <property type="project" value="UniProtKB-KW"/>
</dbReference>
<proteinExistence type="inferred from homology"/>
<accession>A0ABV8CJ49</accession>
<comment type="caution">
    <text evidence="3">The sequence shown here is derived from an EMBL/GenBank/DDBJ whole genome shotgun (WGS) entry which is preliminary data.</text>
</comment>
<organism evidence="3 4">
    <name type="scientific">Pseudaeromonas sharmana</name>
    <dbReference type="NCBI Taxonomy" id="328412"/>
    <lineage>
        <taxon>Bacteria</taxon>
        <taxon>Pseudomonadati</taxon>
        <taxon>Pseudomonadota</taxon>
        <taxon>Gammaproteobacteria</taxon>
        <taxon>Aeromonadales</taxon>
        <taxon>Aeromonadaceae</taxon>
        <taxon>Pseudaeromonas</taxon>
    </lineage>
</organism>
<name>A0ABV8CJ49_9GAMM</name>
<dbReference type="PIRSF" id="PIRSF005902">
    <property type="entry name" value="DNase_TatD"/>
    <property type="match status" value="1"/>
</dbReference>
<reference evidence="4" key="1">
    <citation type="journal article" date="2019" name="Int. J. Syst. Evol. Microbiol.">
        <title>The Global Catalogue of Microorganisms (GCM) 10K type strain sequencing project: providing services to taxonomists for standard genome sequencing and annotation.</title>
        <authorList>
            <consortium name="The Broad Institute Genomics Platform"/>
            <consortium name="The Broad Institute Genome Sequencing Center for Infectious Disease"/>
            <person name="Wu L."/>
            <person name="Ma J."/>
        </authorList>
    </citation>
    <scope>NUCLEOTIDE SEQUENCE [LARGE SCALE GENOMIC DNA]</scope>
    <source>
        <strain evidence="4">CCUG 54939</strain>
    </source>
</reference>
<dbReference type="Pfam" id="PF01026">
    <property type="entry name" value="TatD_DNase"/>
    <property type="match status" value="1"/>
</dbReference>
<dbReference type="SUPFAM" id="SSF51556">
    <property type="entry name" value="Metallo-dependent hydrolases"/>
    <property type="match status" value="1"/>
</dbReference>
<dbReference type="InterPro" id="IPR018228">
    <property type="entry name" value="DNase_TatD-rel_CS"/>
</dbReference>
<dbReference type="PROSITE" id="PS01091">
    <property type="entry name" value="TATD_3"/>
    <property type="match status" value="1"/>
</dbReference>
<keyword evidence="4" id="KW-1185">Reference proteome</keyword>
<dbReference type="EC" id="3.1.-.-" evidence="3"/>
<dbReference type="Gene3D" id="3.20.20.140">
    <property type="entry name" value="Metal-dependent hydrolases"/>
    <property type="match status" value="1"/>
</dbReference>
<dbReference type="EMBL" id="JBHSAF010000001">
    <property type="protein sequence ID" value="MFC3911901.1"/>
    <property type="molecule type" value="Genomic_DNA"/>
</dbReference>